<name>A0A850P619_9PROT</name>
<keyword evidence="2" id="KW-1185">Reference proteome</keyword>
<proteinExistence type="predicted"/>
<gene>
    <name evidence="1" type="ORF">HUK82_02195</name>
</gene>
<dbReference type="EMBL" id="JABXXR010000007">
    <property type="protein sequence ID" value="NVN39378.1"/>
    <property type="molecule type" value="Genomic_DNA"/>
</dbReference>
<dbReference type="AlphaFoldDB" id="A0A850P619"/>
<evidence type="ECO:0000313" key="1">
    <source>
        <dbReference type="EMBL" id="NVN39378.1"/>
    </source>
</evidence>
<accession>A0A850P619</accession>
<evidence type="ECO:0000313" key="2">
    <source>
        <dbReference type="Proteomes" id="UP000585665"/>
    </source>
</evidence>
<comment type="caution">
    <text evidence="1">The sequence shown here is derived from an EMBL/GenBank/DDBJ whole genome shotgun (WGS) entry which is preliminary data.</text>
</comment>
<dbReference type="RefSeq" id="WP_176612396.1">
    <property type="nucleotide sequence ID" value="NZ_JABXXR010000007.1"/>
</dbReference>
<organism evidence="1 2">
    <name type="scientific">Ameyamaea chiangmaiensis</name>
    <dbReference type="NCBI Taxonomy" id="442969"/>
    <lineage>
        <taxon>Bacteria</taxon>
        <taxon>Pseudomonadati</taxon>
        <taxon>Pseudomonadota</taxon>
        <taxon>Alphaproteobacteria</taxon>
        <taxon>Acetobacterales</taxon>
        <taxon>Acetobacteraceae</taxon>
        <taxon>Ameyamaea</taxon>
    </lineage>
</organism>
<dbReference type="Proteomes" id="UP000585665">
    <property type="component" value="Unassembled WGS sequence"/>
</dbReference>
<sequence>MSDIAETVAPNSDQITADDLRAGPWTITVTSVRVNKAEDQPVSIFYENCGKKPFKPCKTMRRVLLELWGPNSIEYVGKTLTVYRDANVSFGKDKTGGVRISHLSHIPEQRQVSVITTKGRRGLYLVKPLRVDIQTLQERREYEAKPSNDAVPDVAARANAWVDKTLAEIGQIASMGDLEAFTGSSAYMNGMKAIRPMLPDRAAEIDAAVQRSLGVLGDPFAATA</sequence>
<protein>
    <submittedName>
        <fullName evidence="1">Uncharacterized protein</fullName>
    </submittedName>
</protein>
<reference evidence="1 2" key="1">
    <citation type="submission" date="2020-06" db="EMBL/GenBank/DDBJ databases">
        <title>Description of novel acetic acid bacteria.</title>
        <authorList>
            <person name="Sombolestani A."/>
        </authorList>
    </citation>
    <scope>NUCLEOTIDE SEQUENCE [LARGE SCALE GENOMIC DNA]</scope>
    <source>
        <strain evidence="1 2">LMG 27010</strain>
    </source>
</reference>